<reference evidence="1" key="2">
    <citation type="journal article" date="2020" name="Nat. Commun.">
        <title>Large-scale genome sequencing of mycorrhizal fungi provides insights into the early evolution of symbiotic traits.</title>
        <authorList>
            <person name="Miyauchi S."/>
            <person name="Kiss E."/>
            <person name="Kuo A."/>
            <person name="Drula E."/>
            <person name="Kohler A."/>
            <person name="Sanchez-Garcia M."/>
            <person name="Morin E."/>
            <person name="Andreopoulos B."/>
            <person name="Barry K.W."/>
            <person name="Bonito G."/>
            <person name="Buee M."/>
            <person name="Carver A."/>
            <person name="Chen C."/>
            <person name="Cichocki N."/>
            <person name="Clum A."/>
            <person name="Culley D."/>
            <person name="Crous P.W."/>
            <person name="Fauchery L."/>
            <person name="Girlanda M."/>
            <person name="Hayes R.D."/>
            <person name="Keri Z."/>
            <person name="LaButti K."/>
            <person name="Lipzen A."/>
            <person name="Lombard V."/>
            <person name="Magnuson J."/>
            <person name="Maillard F."/>
            <person name="Murat C."/>
            <person name="Nolan M."/>
            <person name="Ohm R.A."/>
            <person name="Pangilinan J."/>
            <person name="Pereira M.F."/>
            <person name="Perotto S."/>
            <person name="Peter M."/>
            <person name="Pfister S."/>
            <person name="Riley R."/>
            <person name="Sitrit Y."/>
            <person name="Stielow J.B."/>
            <person name="Szollosi G."/>
            <person name="Zifcakova L."/>
            <person name="Stursova M."/>
            <person name="Spatafora J.W."/>
            <person name="Tedersoo L."/>
            <person name="Vaario L.M."/>
            <person name="Yamada A."/>
            <person name="Yan M."/>
            <person name="Wang P."/>
            <person name="Xu J."/>
            <person name="Bruns T."/>
            <person name="Baldrian P."/>
            <person name="Vilgalys R."/>
            <person name="Dunand C."/>
            <person name="Henrissat B."/>
            <person name="Grigoriev I.V."/>
            <person name="Hibbett D."/>
            <person name="Nagy L.G."/>
            <person name="Martin F.M."/>
        </authorList>
    </citation>
    <scope>NUCLEOTIDE SEQUENCE</scope>
    <source>
        <strain evidence="1">P2</strain>
    </source>
</reference>
<reference evidence="1" key="1">
    <citation type="submission" date="2019-10" db="EMBL/GenBank/DDBJ databases">
        <authorList>
            <consortium name="DOE Joint Genome Institute"/>
            <person name="Kuo A."/>
            <person name="Miyauchi S."/>
            <person name="Kiss E."/>
            <person name="Drula E."/>
            <person name="Kohler A."/>
            <person name="Sanchez-Garcia M."/>
            <person name="Andreopoulos B."/>
            <person name="Barry K.W."/>
            <person name="Bonito G."/>
            <person name="Buee M."/>
            <person name="Carver A."/>
            <person name="Chen C."/>
            <person name="Cichocki N."/>
            <person name="Clum A."/>
            <person name="Culley D."/>
            <person name="Crous P.W."/>
            <person name="Fauchery L."/>
            <person name="Girlanda M."/>
            <person name="Hayes R."/>
            <person name="Keri Z."/>
            <person name="Labutti K."/>
            <person name="Lipzen A."/>
            <person name="Lombard V."/>
            <person name="Magnuson J."/>
            <person name="Maillard F."/>
            <person name="Morin E."/>
            <person name="Murat C."/>
            <person name="Nolan M."/>
            <person name="Ohm R."/>
            <person name="Pangilinan J."/>
            <person name="Pereira M."/>
            <person name="Perotto S."/>
            <person name="Peter M."/>
            <person name="Riley R."/>
            <person name="Sitrit Y."/>
            <person name="Stielow B."/>
            <person name="Szollosi G."/>
            <person name="Zifcakova L."/>
            <person name="Stursova M."/>
            <person name="Spatafora J.W."/>
            <person name="Tedersoo L."/>
            <person name="Vaario L.-M."/>
            <person name="Yamada A."/>
            <person name="Yan M."/>
            <person name="Wang P."/>
            <person name="Xu J."/>
            <person name="Bruns T."/>
            <person name="Baldrian P."/>
            <person name="Vilgalys R."/>
            <person name="Henrissat B."/>
            <person name="Grigoriev I.V."/>
            <person name="Hibbett D."/>
            <person name="Nagy L.G."/>
            <person name="Martin F.M."/>
        </authorList>
    </citation>
    <scope>NUCLEOTIDE SEQUENCE</scope>
    <source>
        <strain evidence="1">P2</strain>
    </source>
</reference>
<comment type="caution">
    <text evidence="1">The sequence shown here is derived from an EMBL/GenBank/DDBJ whole genome shotgun (WGS) entry which is preliminary data.</text>
</comment>
<evidence type="ECO:0000313" key="2">
    <source>
        <dbReference type="Proteomes" id="UP000886501"/>
    </source>
</evidence>
<proteinExistence type="predicted"/>
<dbReference type="Proteomes" id="UP000886501">
    <property type="component" value="Unassembled WGS sequence"/>
</dbReference>
<sequence length="2559" mass="279131">MGKADVEEWVLASAAVPEGSEDSENHGWDKDRVLADWTKGVQVVRTNLSSSSTKTRAKFIEGLVLLLVKDENLTATQTLEIFGIFTQVYPRYTDARSREAVEEVIAQIVLRDQPQGGPITEKMLGWLASEAGRVSKHVPPGSGSATNLFVPFTWCCVIYTTCLKVNEDFPETRGWNVLIGVIAIFLDSILHTSGKARHGITKATKVRLRRGLRSAVKWIPKVIDTSIILAKSGSTPLTYFLLIGTAIDVSLRLKGKDENLRGITPEDKASVLAFYTSSVFMSKTPVSPHQANALHDFIETSITEGDLISSFLPTVEKSVLRSPEVSLSVICEFFRAYASSLPQDAFKRILIPILNCSKSSDAIIRSNAIELFKIIISKHVEKHEDLKTAVVEVLNLPKAGKTTGPDHRIALYTMLQSLPPSPTTSPEVVSSVPALLIKETNDPAIAALGTTLSSHLSYQLRGNEALPAPVMGSIVKELANTKPQVRRAFYSAAGGAIWSLDSLGSEASAALIQAILPALETSLKNVSANPVGAAAGPLEGYVAIALLLGPLKRSGKHDSVISGNSTVQSLSVAAPKPSFLLLDKVYQKVSDAEELAWLLRAIQTTITFLSEELSRNAPLRLQAGSLLVYVGTESKSHVTRDQLYSVLRSVAQTEPGLVNQMVTDALIAFVSREEKPPPKPVTEETERPVDYQIRLSSILSASSALPADANLGLREQILTNLVVLAHHKRISGSSQLLWIEICQRASVDPRELVESKLDYLLKIAFDATNSNIQPFAEAGYNAIRTLTFIRPERVIPKVLERIKSDLESDDLKAVTPTDLGIWGTPEGTTYVDVLANKKAEVLDKKGKGYADAKWEAEVRQKLNTKKTQVTPSKQDQALVNEQLQKEAEIRKRVSEVRAKLEHGLELVHSLSSANVEEFRAHAPQIASILFLNALGKASGALVGDKAFNTFLRVNEASSERLELTRAWIAVAILRSLEVSGIPSHMQEEPLNHLVLRVLYRLRTVSEQNVLDAVTFSLCSPLLAQVLLKGGITLTEEDDPLEQVALALDVIKFHAGEFSNVAFPRKSIMESLIHVIRQQPRLAKDASSALVDIGQAIHSNVTPEENSVLLRGTLVQEVYVRTSCLQALQPFDLTEMEWSPELLVATHDEDEQNSRLAQHLWEDNGLDIPEAFLDTLTPYLDHENAYVRVSVAATLAEAVEQWPQSASRSIKTLCELYREKAKILAPEFDQYGMVIESSLNRSDPWPARVAIGQTFKHLAPSFTQSEVEPFFVFLIKEKALGDREADVRRAMLDAGTAVVDLHGASSLPGLISMFETQLGTASATGTQDQIQEAVVILFGRLGRHLDPSDPRMPALVERLVEALKTPAEQVQIAVADCLAPLVNKVTSTIQQLVDRLLVDLTEAPKYAARRGAAYGLAGVIKGVGIQGIKQHGIFPRLKGYVEDKKRYEARQGAVMAFETMSATLTRTFEPYVIHIIPLLLAAFGDGTPEVREGAQDAARVMMGNMSGYGVKLILPDLLSGLDEKQWRTKKGSIELLGMMAYCAPRQLSQSLPIVIPRLTGVLTDSHAQVKSSANKSLKQFGEVISNPEIKALVPVFLKALVDPAKTPNALSSLLKTSFMHYIDLSSLALVVPVLERGLRERGADTKRKASQIVGNLASLTESKDFVPYLSRLLPLIHIVLVDPVPEARATAAKALGTLVERLGEVHFPDLVPGLLRTLKADTSSVDRQGAAQGLSEVLAGLGMERLEGLLPDIIANAQSPRSTVKEGFMTLLVFLPTTFGTRFQPHLPKIIAPILGGLADSEDFVRDAAMRAGRMIVTNYANKAIDLLLPELENGMFDSGWRIRQSSITLVGELLFKITGISGKNEIEEDEAADATLAETSKRALVEVLGRERRDRILSALFIARQDAINIVRQSSIHIWKALVHNTPRTVREILSELIDQLIKLVSSEEFEQQETASRTTIELCKKSGEKLLADIIMVIKERSTSHDSRTRTGACLMLAELMQSTTDTQRENQENAIITIVRSSLVDGEAIVRTAAAKAFDVLQEQLGSKAVDQTIPTLLEALRQPGESSGTALQALKEVMNVRAHTVFPILIPTLIASPMTLFNAHALGSLVTVAGSALSRRLTVIVGALVQELETTTDEQLGNAIKETMEALLGSIVDAEGLNTLMLLLLEWAKHNNPRRRASACQVFATFCETSELDSSLYRVDWIRQLVTLMDDPQVEVHTAAFQTLDTFIKSIPKEEVEALVVPLRRTIESTGAPGIYVPGFSLPKGVSPMVPVIIGGLTSGSNDQREQAAYAIGDLVGRTEENAMKPFVVSFTGPLIRVATQATTHPPAVKIAILTALSTMLERIPIFVKPFFPQLQRTFVKSISDPASLAVRTKAAQALGVLMRNQPRVDPVITELIGGAKNNEDPIAGSFVLALANVVQNGGSNVGEKAKESCVELISDAFKERHEEPYCQSMGLLFVSLSSVPRLLKPVAQSHLVEGTPATILGSNITSAVLSADDPSRSGLFREMGILRSVAKKILENVGSDKHSISRLSRESKDTLKALQDDELQGVF</sequence>
<keyword evidence="2" id="KW-1185">Reference proteome</keyword>
<organism evidence="1 2">
    <name type="scientific">Thelephora ganbajun</name>
    <name type="common">Ganba fungus</name>
    <dbReference type="NCBI Taxonomy" id="370292"/>
    <lineage>
        <taxon>Eukaryota</taxon>
        <taxon>Fungi</taxon>
        <taxon>Dikarya</taxon>
        <taxon>Basidiomycota</taxon>
        <taxon>Agaricomycotina</taxon>
        <taxon>Agaricomycetes</taxon>
        <taxon>Thelephorales</taxon>
        <taxon>Thelephoraceae</taxon>
        <taxon>Thelephora</taxon>
    </lineage>
</organism>
<dbReference type="EMBL" id="MU118065">
    <property type="protein sequence ID" value="KAF9646183.1"/>
    <property type="molecule type" value="Genomic_DNA"/>
</dbReference>
<gene>
    <name evidence="1" type="ORF">BDM02DRAFT_3156640</name>
</gene>
<protein>
    <submittedName>
        <fullName evidence="1">ARM repeat-containing protein</fullName>
    </submittedName>
</protein>
<accession>A0ACB6Z999</accession>
<evidence type="ECO:0000313" key="1">
    <source>
        <dbReference type="EMBL" id="KAF9646183.1"/>
    </source>
</evidence>
<name>A0ACB6Z999_THEGA</name>